<evidence type="ECO:0000313" key="2">
    <source>
        <dbReference type="EMBL" id="KMW69007.1"/>
    </source>
</evidence>
<dbReference type="Proteomes" id="UP000007802">
    <property type="component" value="Unassembled WGS sequence"/>
</dbReference>
<organism evidence="2">
    <name type="scientific">Ajellomyces dermatitidis (strain ATCC 18188 / CBS 674.68)</name>
    <name type="common">Blastomyces dermatitidis</name>
    <dbReference type="NCBI Taxonomy" id="653446"/>
    <lineage>
        <taxon>Eukaryota</taxon>
        <taxon>Fungi</taxon>
        <taxon>Dikarya</taxon>
        <taxon>Ascomycota</taxon>
        <taxon>Pezizomycotina</taxon>
        <taxon>Eurotiomycetes</taxon>
        <taxon>Eurotiomycetidae</taxon>
        <taxon>Onygenales</taxon>
        <taxon>Ajellomycetaceae</taxon>
        <taxon>Blastomyces</taxon>
    </lineage>
</organism>
<evidence type="ECO:0000256" key="1">
    <source>
        <dbReference type="SAM" id="MobiDB-lite"/>
    </source>
</evidence>
<name>A0A0J9ESG8_AJEDA</name>
<protein>
    <submittedName>
        <fullName evidence="2">Uncharacterized protein</fullName>
    </submittedName>
</protein>
<dbReference type="AlphaFoldDB" id="A0A0J9ESG8"/>
<feature type="region of interest" description="Disordered" evidence="1">
    <location>
        <begin position="1"/>
        <end position="48"/>
    </location>
</feature>
<feature type="compositionally biased region" description="Polar residues" evidence="1">
    <location>
        <begin position="1"/>
        <end position="12"/>
    </location>
</feature>
<reference evidence="2" key="1">
    <citation type="submission" date="2010-03" db="EMBL/GenBank/DDBJ databases">
        <title>Annotation of Blastomyces dermatitidis strain ATCC 18188.</title>
        <authorList>
            <consortium name="The Broad Institute Genome Sequencing Platform"/>
            <consortium name="Broad Institute Genome Sequencing Center for Infectious Disease."/>
            <person name="Cuomo C."/>
            <person name="Klein B."/>
            <person name="Sullivan T."/>
            <person name="Heitman J."/>
            <person name="Young S."/>
            <person name="Zeng Q."/>
            <person name="Gargeya S."/>
            <person name="Alvarado L."/>
            <person name="Berlin A.M."/>
            <person name="Chapman S.B."/>
            <person name="Chen Z."/>
            <person name="Freedman E."/>
            <person name="Gellesch M."/>
            <person name="Goldberg J."/>
            <person name="Griggs A."/>
            <person name="Gujja S."/>
            <person name="Heilman E."/>
            <person name="Heiman D."/>
            <person name="Howarth C."/>
            <person name="Mehta T."/>
            <person name="Neiman D."/>
            <person name="Pearson M."/>
            <person name="Roberts A."/>
            <person name="Saif S."/>
            <person name="Shea T."/>
            <person name="Shenoy N."/>
            <person name="Sisk P."/>
            <person name="Stolte C."/>
            <person name="Sykes S."/>
            <person name="White J."/>
            <person name="Yandava C."/>
            <person name="Haas B."/>
            <person name="Nusbaum C."/>
            <person name="Birren B."/>
        </authorList>
    </citation>
    <scope>NUCLEOTIDE SEQUENCE</scope>
    <source>
        <strain evidence="2">ATCC 18188</strain>
    </source>
</reference>
<accession>A0A0J9ESG8</accession>
<sequence length="286" mass="31475">MNMKMTDSIQSRSHTRSRSHVLSTGSVAVDDDDSSHSCSASGHPPEAFESSIVETPSQFEARLNTASDTLDEAGSLDENIGHSDVYRSGGAISDQQMEHLKMTFEIEKERRRVLELELQLEKLRQQRFSTDQSQNVNNHSVTTSTATTATTHNLKVLLNAAAAIPSATPGLLTAARQETAVISDSSIDDLFIDEEIQSECPLFLVLTNNWWIDYDISARIPTFLVQNTLNSSEPTVESDDSPTSTRNITTVREASVRDSLEDLLTDPEIAALPILKNLTHVKASME</sequence>
<proteinExistence type="predicted"/>
<gene>
    <name evidence="2" type="ORF">BDDG_13201</name>
</gene>
<dbReference type="EMBL" id="GG749547">
    <property type="protein sequence ID" value="KMW69007.1"/>
    <property type="molecule type" value="Genomic_DNA"/>
</dbReference>